<dbReference type="InterPro" id="IPR003717">
    <property type="entry name" value="RecO"/>
</dbReference>
<dbReference type="PANTHER" id="PTHR33991:SF1">
    <property type="entry name" value="DNA REPAIR PROTEIN RECO"/>
    <property type="match status" value="1"/>
</dbReference>
<comment type="similarity">
    <text evidence="1 7">Belongs to the RecO family.</text>
</comment>
<dbReference type="SUPFAM" id="SSF50249">
    <property type="entry name" value="Nucleic acid-binding proteins"/>
    <property type="match status" value="1"/>
</dbReference>
<evidence type="ECO:0000256" key="4">
    <source>
        <dbReference type="ARBA" id="ARBA00023172"/>
    </source>
</evidence>
<dbReference type="Pfam" id="PF11967">
    <property type="entry name" value="RecO_N"/>
    <property type="match status" value="1"/>
</dbReference>
<dbReference type="Gene3D" id="6.20.220.20">
    <property type="entry name" value="Recombination protein O, zinc-binding domain"/>
    <property type="match status" value="1"/>
</dbReference>
<protein>
    <recommendedName>
        <fullName evidence="2 7">DNA repair protein RecO</fullName>
    </recommendedName>
    <alternativeName>
        <fullName evidence="6 7">Recombination protein O</fullName>
    </alternativeName>
</protein>
<dbReference type="GO" id="GO:0043590">
    <property type="term" value="C:bacterial nucleoid"/>
    <property type="evidence" value="ECO:0007669"/>
    <property type="project" value="TreeGrafter"/>
</dbReference>
<evidence type="ECO:0000256" key="7">
    <source>
        <dbReference type="HAMAP-Rule" id="MF_00201"/>
    </source>
</evidence>
<dbReference type="SUPFAM" id="SSF57863">
    <property type="entry name" value="ArfGap/RecO-like zinc finger"/>
    <property type="match status" value="1"/>
</dbReference>
<evidence type="ECO:0000256" key="2">
    <source>
        <dbReference type="ARBA" id="ARBA00021310"/>
    </source>
</evidence>
<dbReference type="GO" id="GO:0006310">
    <property type="term" value="P:DNA recombination"/>
    <property type="evidence" value="ECO:0007669"/>
    <property type="project" value="UniProtKB-UniRule"/>
</dbReference>
<dbReference type="Gene3D" id="1.20.1440.120">
    <property type="entry name" value="Recombination protein O, C-terminal domain"/>
    <property type="match status" value="1"/>
</dbReference>
<comment type="function">
    <text evidence="7">Involved in DNA repair and RecF pathway recombination.</text>
</comment>
<keyword evidence="4 7" id="KW-0233">DNA recombination</keyword>
<dbReference type="InterPro" id="IPR022572">
    <property type="entry name" value="DNA_rep/recomb_RecO_N"/>
</dbReference>
<dbReference type="Proteomes" id="UP000461768">
    <property type="component" value="Unassembled WGS sequence"/>
</dbReference>
<reference evidence="9 10" key="1">
    <citation type="submission" date="2019-09" db="EMBL/GenBank/DDBJ databases">
        <authorList>
            <person name="Valk L.C."/>
        </authorList>
    </citation>
    <scope>NUCLEOTIDE SEQUENCE [LARGE SCALE GENOMIC DNA]</scope>
    <source>
        <strain evidence="9">GalUA</strain>
    </source>
</reference>
<evidence type="ECO:0000259" key="8">
    <source>
        <dbReference type="Pfam" id="PF11967"/>
    </source>
</evidence>
<comment type="caution">
    <text evidence="9">The sequence shown here is derived from an EMBL/GenBank/DDBJ whole genome shotgun (WGS) entry which is preliminary data.</text>
</comment>
<dbReference type="OrthoDB" id="9797083at2"/>
<evidence type="ECO:0000256" key="1">
    <source>
        <dbReference type="ARBA" id="ARBA00007452"/>
    </source>
</evidence>
<dbReference type="GO" id="GO:0006302">
    <property type="term" value="P:double-strand break repair"/>
    <property type="evidence" value="ECO:0007669"/>
    <property type="project" value="TreeGrafter"/>
</dbReference>
<dbReference type="PANTHER" id="PTHR33991">
    <property type="entry name" value="DNA REPAIR PROTEIN RECO"/>
    <property type="match status" value="1"/>
</dbReference>
<keyword evidence="3 7" id="KW-0227">DNA damage</keyword>
<sequence length="253" mass="29091">MGQSTVVTGIILYATPVGDYDKRVVILTKERGKITAFAKGARRQNSHLIAAANPFVFGEFELFAGRSSYTLVKANVHNYFLELVNNFEGAYYGFYFMEFADYYARENNDEIMMLKLLYQSLRALTKESINNELIKCIFELKVMMVNGEYPEVFQCQCCQKEDNLVYFSTKLGGVICKECVVTEHATIRISNSTLYTMQYIITSPIEKLFTFKVSDQVLNELQVILKKYMKMYIEKEFKSLPILDSIISAKVQP</sequence>
<dbReference type="NCBIfam" id="TIGR00613">
    <property type="entry name" value="reco"/>
    <property type="match status" value="1"/>
</dbReference>
<name>A0A7V7QIW9_9FIRM</name>
<dbReference type="RefSeq" id="WP_151143912.1">
    <property type="nucleotide sequence ID" value="NZ_WAGX01000005.1"/>
</dbReference>
<reference evidence="9 10" key="2">
    <citation type="submission" date="2020-02" db="EMBL/GenBank/DDBJ databases">
        <title>Candidatus Galacturonibacter soehngenii shows hetero-acetogenic catabolism of galacturonic acid but lacks a canonical carbon monoxide dehydrogenase/acetyl-CoA synthase complex.</title>
        <authorList>
            <person name="Diender M."/>
            <person name="Stouten G.R."/>
            <person name="Petersen J.F."/>
            <person name="Nielsen P.H."/>
            <person name="Dueholm M.S."/>
            <person name="Pronk J.T."/>
            <person name="Van Loosdrecht M.C.M."/>
        </authorList>
    </citation>
    <scope>NUCLEOTIDE SEQUENCE [LARGE SCALE GENOMIC DNA]</scope>
    <source>
        <strain evidence="9">GalUA</strain>
    </source>
</reference>
<feature type="domain" description="DNA replication/recombination mediator RecO N-terminal" evidence="8">
    <location>
        <begin position="7"/>
        <end position="80"/>
    </location>
</feature>
<gene>
    <name evidence="7 9" type="primary">recO</name>
    <name evidence="9" type="ORF">F7O84_07770</name>
</gene>
<accession>A0A7V7QIW9</accession>
<keyword evidence="10" id="KW-1185">Reference proteome</keyword>
<evidence type="ECO:0000256" key="3">
    <source>
        <dbReference type="ARBA" id="ARBA00022763"/>
    </source>
</evidence>
<evidence type="ECO:0000313" key="10">
    <source>
        <dbReference type="Proteomes" id="UP000461768"/>
    </source>
</evidence>
<organism evidence="9 10">
    <name type="scientific">Candidatus Galacturonatibacter soehngenii</name>
    <dbReference type="NCBI Taxonomy" id="2307010"/>
    <lineage>
        <taxon>Bacteria</taxon>
        <taxon>Bacillati</taxon>
        <taxon>Bacillota</taxon>
        <taxon>Clostridia</taxon>
        <taxon>Lachnospirales</taxon>
        <taxon>Lachnospiraceae</taxon>
        <taxon>Candidatus Galacturonatibacter</taxon>
    </lineage>
</organism>
<dbReference type="InterPro" id="IPR012340">
    <property type="entry name" value="NA-bd_OB-fold"/>
</dbReference>
<dbReference type="InterPro" id="IPR037278">
    <property type="entry name" value="ARFGAP/RecO"/>
</dbReference>
<dbReference type="EMBL" id="WAGX01000005">
    <property type="protein sequence ID" value="KAB1437498.1"/>
    <property type="molecule type" value="Genomic_DNA"/>
</dbReference>
<keyword evidence="5 7" id="KW-0234">DNA repair</keyword>
<dbReference type="AlphaFoldDB" id="A0A7V7QIW9"/>
<dbReference type="HAMAP" id="MF_00201">
    <property type="entry name" value="RecO"/>
    <property type="match status" value="1"/>
</dbReference>
<dbReference type="Gene3D" id="2.40.50.140">
    <property type="entry name" value="Nucleic acid-binding proteins"/>
    <property type="match status" value="1"/>
</dbReference>
<dbReference type="InterPro" id="IPR042242">
    <property type="entry name" value="RecO_C"/>
</dbReference>
<evidence type="ECO:0000313" key="9">
    <source>
        <dbReference type="EMBL" id="KAB1437498.1"/>
    </source>
</evidence>
<dbReference type="Pfam" id="PF02565">
    <property type="entry name" value="RecO_C"/>
    <property type="match status" value="1"/>
</dbReference>
<evidence type="ECO:0000256" key="6">
    <source>
        <dbReference type="ARBA" id="ARBA00033409"/>
    </source>
</evidence>
<evidence type="ECO:0000256" key="5">
    <source>
        <dbReference type="ARBA" id="ARBA00023204"/>
    </source>
</evidence>
<proteinExistence type="inferred from homology"/>